<evidence type="ECO:0000256" key="4">
    <source>
        <dbReference type="ARBA" id="ARBA00022737"/>
    </source>
</evidence>
<evidence type="ECO:0000256" key="5">
    <source>
        <dbReference type="ARBA" id="ARBA00022761"/>
    </source>
</evidence>
<dbReference type="Gramene" id="KQK05604">
    <property type="protein sequence ID" value="KQK05604"/>
    <property type="gene ID" value="BRADI_2g21133v3"/>
</dbReference>
<organism evidence="9">
    <name type="scientific">Brachypodium distachyon</name>
    <name type="common">Purple false brome</name>
    <name type="synonym">Trachynia distachya</name>
    <dbReference type="NCBI Taxonomy" id="15368"/>
    <lineage>
        <taxon>Eukaryota</taxon>
        <taxon>Viridiplantae</taxon>
        <taxon>Streptophyta</taxon>
        <taxon>Embryophyta</taxon>
        <taxon>Tracheophyta</taxon>
        <taxon>Spermatophyta</taxon>
        <taxon>Magnoliopsida</taxon>
        <taxon>Liliopsida</taxon>
        <taxon>Poales</taxon>
        <taxon>Poaceae</taxon>
        <taxon>BOP clade</taxon>
        <taxon>Pooideae</taxon>
        <taxon>Stipodae</taxon>
        <taxon>Brachypodieae</taxon>
        <taxon>Brachypodium</taxon>
    </lineage>
</organism>
<keyword evidence="4" id="KW-0677">Repeat</keyword>
<keyword evidence="6" id="KW-0708">Seed storage protein</keyword>
<dbReference type="PANTHER" id="PTHR34481:SF14">
    <property type="entry name" value="GLUTENIN, HIGH MOLECULAR WEIGHT SUBUNIT DX5"/>
    <property type="match status" value="1"/>
</dbReference>
<reference evidence="9" key="2">
    <citation type="submission" date="2017-06" db="EMBL/GenBank/DDBJ databases">
        <title>WGS assembly of Brachypodium distachyon.</title>
        <authorList>
            <consortium name="The International Brachypodium Initiative"/>
            <person name="Lucas S."/>
            <person name="Harmon-Smith M."/>
            <person name="Lail K."/>
            <person name="Tice H."/>
            <person name="Grimwood J."/>
            <person name="Bruce D."/>
            <person name="Barry K."/>
            <person name="Shu S."/>
            <person name="Lindquist E."/>
            <person name="Wang M."/>
            <person name="Pitluck S."/>
            <person name="Vogel J.P."/>
            <person name="Garvin D.F."/>
            <person name="Mockler T.C."/>
            <person name="Schmutz J."/>
            <person name="Rokhsar D."/>
            <person name="Bevan M.W."/>
        </authorList>
    </citation>
    <scope>NUCLEOTIDE SEQUENCE</scope>
    <source>
        <strain evidence="9">Bd21</strain>
    </source>
</reference>
<name>A0A0Q3IYX2_BRADI</name>
<reference evidence="10" key="3">
    <citation type="submission" date="2018-08" db="UniProtKB">
        <authorList>
            <consortium name="EnsemblPlants"/>
        </authorList>
    </citation>
    <scope>IDENTIFICATION</scope>
    <source>
        <strain evidence="10">cv. Bd21</strain>
    </source>
</reference>
<dbReference type="InterPro" id="IPR001419">
    <property type="entry name" value="Glutenin"/>
</dbReference>
<evidence type="ECO:0000313" key="10">
    <source>
        <dbReference type="EnsemblPlants" id="KQK05604"/>
    </source>
</evidence>
<dbReference type="EnsemblPlants" id="KQK05604">
    <property type="protein sequence ID" value="KQK05604"/>
    <property type="gene ID" value="BRADI_2g21133v3"/>
</dbReference>
<dbReference type="OrthoDB" id="653963at2759"/>
<accession>A0A0Q3IYX2</accession>
<evidence type="ECO:0000256" key="7">
    <source>
        <dbReference type="SAM" id="MobiDB-lite"/>
    </source>
</evidence>
<dbReference type="InterPro" id="IPR036312">
    <property type="entry name" value="Bifun_inhib/LTP/seed_sf"/>
</dbReference>
<dbReference type="SUPFAM" id="SSF47699">
    <property type="entry name" value="Bifunctional inhibitor/lipid-transfer protein/seed storage 2S albumin"/>
    <property type="match status" value="1"/>
</dbReference>
<dbReference type="Gene3D" id="1.10.110.10">
    <property type="entry name" value="Plant lipid-transfer and hydrophobic proteins"/>
    <property type="match status" value="1"/>
</dbReference>
<dbReference type="Pfam" id="PF03157">
    <property type="entry name" value="Glutenin_hmw"/>
    <property type="match status" value="1"/>
</dbReference>
<dbReference type="GO" id="GO:0045735">
    <property type="term" value="F:nutrient reservoir activity"/>
    <property type="evidence" value="ECO:0007669"/>
    <property type="project" value="UniProtKB-KW"/>
</dbReference>
<keyword evidence="11" id="KW-1185">Reference proteome</keyword>
<comment type="subunit">
    <text evidence="3">Disulfide-bridge linked aggregates.</text>
</comment>
<keyword evidence="5" id="KW-0758">Storage protein</keyword>
<feature type="signal peptide" evidence="8">
    <location>
        <begin position="1"/>
        <end position="21"/>
    </location>
</feature>
<comment type="similarity">
    <text evidence="2">Belongs to the gliadin/glutenin family.</text>
</comment>
<dbReference type="Proteomes" id="UP000008810">
    <property type="component" value="Chromosome 2"/>
</dbReference>
<protein>
    <recommendedName>
        <fullName evidence="12">Bifunctional inhibitor/plant lipid transfer protein/seed storage helical domain-containing protein</fullName>
    </recommendedName>
</protein>
<dbReference type="AlphaFoldDB" id="A0A0Q3IYX2"/>
<feature type="chain" id="PRO_5035999692" description="Bifunctional inhibitor/plant lipid transfer protein/seed storage helical domain-containing protein" evidence="8">
    <location>
        <begin position="22"/>
        <end position="175"/>
    </location>
</feature>
<feature type="compositionally biased region" description="Low complexity" evidence="7">
    <location>
        <begin position="119"/>
        <end position="129"/>
    </location>
</feature>
<sequence length="175" mass="19466">MAKLVFFAAVVAALVAISVAADRVAEPVSTQCQCQRELQERSSLGSCQQFVDMQRDMTVPDITWITEERKMRCCQELQHISSGCRAAAIRSIVRKYEQDLEAAQHPQIEGPRYPVAGETAEQQPQQEGGQAHHGSSRRTLPEEIALERLTRARQLVAQLPAQCRLECGAFSPGQY</sequence>
<proteinExistence type="inferred from homology"/>
<evidence type="ECO:0000313" key="11">
    <source>
        <dbReference type="Proteomes" id="UP000008810"/>
    </source>
</evidence>
<keyword evidence="8" id="KW-0732">Signal</keyword>
<evidence type="ECO:0000313" key="9">
    <source>
        <dbReference type="EMBL" id="KQK05604.1"/>
    </source>
</evidence>
<gene>
    <name evidence="9" type="ORF">BRADI_2g21133v3</name>
</gene>
<evidence type="ECO:0000256" key="3">
    <source>
        <dbReference type="ARBA" id="ARBA00011443"/>
    </source>
</evidence>
<evidence type="ECO:0000256" key="6">
    <source>
        <dbReference type="ARBA" id="ARBA00023129"/>
    </source>
</evidence>
<dbReference type="InParanoid" id="A0A0Q3IYX2"/>
<dbReference type="EMBL" id="CM000881">
    <property type="protein sequence ID" value="KQK05604.1"/>
    <property type="molecule type" value="Genomic_DNA"/>
</dbReference>
<dbReference type="PANTHER" id="PTHR34481">
    <property type="entry name" value="TRYPSIN/FACTOR XIIA INHIBITOR-RELATED"/>
    <property type="match status" value="1"/>
</dbReference>
<feature type="region of interest" description="Disordered" evidence="7">
    <location>
        <begin position="119"/>
        <end position="138"/>
    </location>
</feature>
<evidence type="ECO:0000256" key="2">
    <source>
        <dbReference type="ARBA" id="ARBA00007506"/>
    </source>
</evidence>
<comment type="function">
    <text evidence="1">Glutenins are high-molecular weight seed storage proteins of wheat endosperm. Thought to be responsible for the visco-elastic property of wheat dough.</text>
</comment>
<dbReference type="STRING" id="15368.A0A0Q3IYX2"/>
<dbReference type="PRINTS" id="PR00210">
    <property type="entry name" value="GLUTENIN"/>
</dbReference>
<reference evidence="9 10" key="1">
    <citation type="journal article" date="2010" name="Nature">
        <title>Genome sequencing and analysis of the model grass Brachypodium distachyon.</title>
        <authorList>
            <consortium name="International Brachypodium Initiative"/>
        </authorList>
    </citation>
    <scope>NUCLEOTIDE SEQUENCE [LARGE SCALE GENOMIC DNA]</scope>
    <source>
        <strain evidence="9 10">Bd21</strain>
    </source>
</reference>
<evidence type="ECO:0000256" key="8">
    <source>
        <dbReference type="SAM" id="SignalP"/>
    </source>
</evidence>
<evidence type="ECO:0000256" key="1">
    <source>
        <dbReference type="ARBA" id="ARBA00002124"/>
    </source>
</evidence>
<evidence type="ECO:0008006" key="12">
    <source>
        <dbReference type="Google" id="ProtNLM"/>
    </source>
</evidence>